<reference evidence="10 11" key="1">
    <citation type="submission" date="2018-11" db="EMBL/GenBank/DDBJ databases">
        <title>Genome sequence of Saitozyma podzolica DSM 27192.</title>
        <authorList>
            <person name="Aliyu H."/>
            <person name="Gorte O."/>
            <person name="Ochsenreither K."/>
        </authorList>
    </citation>
    <scope>NUCLEOTIDE SEQUENCE [LARGE SCALE GENOMIC DNA]</scope>
    <source>
        <strain evidence="10 11">DSM 27192</strain>
    </source>
</reference>
<dbReference type="Pfam" id="PF00324">
    <property type="entry name" value="AA_permease"/>
    <property type="match status" value="1"/>
</dbReference>
<dbReference type="Gene3D" id="1.20.1740.10">
    <property type="entry name" value="Amino acid/polyamine transporter I"/>
    <property type="match status" value="1"/>
</dbReference>
<feature type="transmembrane region" description="Helical" evidence="8">
    <location>
        <begin position="321"/>
        <end position="341"/>
    </location>
</feature>
<evidence type="ECO:0000256" key="1">
    <source>
        <dbReference type="ARBA" id="ARBA00004141"/>
    </source>
</evidence>
<evidence type="ECO:0000256" key="8">
    <source>
        <dbReference type="SAM" id="Phobius"/>
    </source>
</evidence>
<organism evidence="10 11">
    <name type="scientific">Saitozyma podzolica</name>
    <dbReference type="NCBI Taxonomy" id="1890683"/>
    <lineage>
        <taxon>Eukaryota</taxon>
        <taxon>Fungi</taxon>
        <taxon>Dikarya</taxon>
        <taxon>Basidiomycota</taxon>
        <taxon>Agaricomycotina</taxon>
        <taxon>Tremellomycetes</taxon>
        <taxon>Tremellales</taxon>
        <taxon>Trimorphomycetaceae</taxon>
        <taxon>Saitozyma</taxon>
    </lineage>
</organism>
<dbReference type="EMBL" id="RSCD01000022">
    <property type="protein sequence ID" value="RSH84097.1"/>
    <property type="molecule type" value="Genomic_DNA"/>
</dbReference>
<keyword evidence="5 8" id="KW-1133">Transmembrane helix</keyword>
<evidence type="ECO:0000313" key="11">
    <source>
        <dbReference type="Proteomes" id="UP000279259"/>
    </source>
</evidence>
<dbReference type="PANTHER" id="PTHR43341">
    <property type="entry name" value="AMINO ACID PERMEASE"/>
    <property type="match status" value="1"/>
</dbReference>
<feature type="transmembrane region" description="Helical" evidence="8">
    <location>
        <begin position="192"/>
        <end position="211"/>
    </location>
</feature>
<dbReference type="STRING" id="1890683.A0A427XZ60"/>
<keyword evidence="3 8" id="KW-0812">Transmembrane</keyword>
<evidence type="ECO:0000259" key="9">
    <source>
        <dbReference type="Pfam" id="PF00324"/>
    </source>
</evidence>
<evidence type="ECO:0000256" key="5">
    <source>
        <dbReference type="ARBA" id="ARBA00022989"/>
    </source>
</evidence>
<dbReference type="AlphaFoldDB" id="A0A427XZ60"/>
<feature type="domain" description="Amino acid permease/ SLC12A" evidence="9">
    <location>
        <begin position="51"/>
        <end position="510"/>
    </location>
</feature>
<evidence type="ECO:0000256" key="7">
    <source>
        <dbReference type="SAM" id="MobiDB-lite"/>
    </source>
</evidence>
<feature type="transmembrane region" description="Helical" evidence="8">
    <location>
        <begin position="120"/>
        <end position="146"/>
    </location>
</feature>
<feature type="compositionally biased region" description="Basic and acidic residues" evidence="7">
    <location>
        <begin position="1"/>
        <end position="10"/>
    </location>
</feature>
<feature type="transmembrane region" description="Helical" evidence="8">
    <location>
        <begin position="153"/>
        <end position="172"/>
    </location>
</feature>
<dbReference type="OrthoDB" id="10062876at2759"/>
<dbReference type="GO" id="GO:0015171">
    <property type="term" value="F:amino acid transmembrane transporter activity"/>
    <property type="evidence" value="ECO:0007669"/>
    <property type="project" value="TreeGrafter"/>
</dbReference>
<feature type="transmembrane region" description="Helical" evidence="8">
    <location>
        <begin position="487"/>
        <end position="506"/>
    </location>
</feature>
<keyword evidence="2" id="KW-0813">Transport</keyword>
<feature type="transmembrane region" description="Helical" evidence="8">
    <location>
        <begin position="454"/>
        <end position="475"/>
    </location>
</feature>
<evidence type="ECO:0000256" key="2">
    <source>
        <dbReference type="ARBA" id="ARBA00022448"/>
    </source>
</evidence>
<dbReference type="InterPro" id="IPR004841">
    <property type="entry name" value="AA-permease/SLC12A_dom"/>
</dbReference>
<sequence>MSPPENEKYCDVPLGDSSGDDKHHGFTTQVQAVHSSPDDEKRTRRELKPRHVQMMAISGAIGTALKRAGPLGLLLGYGAFGSITWMTFNAMGEMVCYLPVDGSFITFAYRFVDSSFGFALGWLYCYNAACVVAAEITAVASMVNFWNSSINNAAWCGMSLAVVFGLVSGPELAMTDVRKNLLGAKYFGEGEFVLSIFKVLLILGLLIFTLITMSGGNPQQHALGFEYWKNPGPMVEYLTSGSLGRFAGFWSTLIQAAFADGGPDYISNAAAECKSPRRVMPTVFKRVIVRLLVFYILGVLAVPSNDPDLGGSAPGAGSSPFVLAAVRMGIPALPHIINAVIMTSALSNGIANCFSASRSLYALALSGNAPAILKTTARGVPIYCVTVVCAVGALCFLSVSNSSATVFTWITNLTGSGNLLLFGLFHVIYIRWYHGMRAQGHDRNDLPYKIRGQLVMSYIALIGYFVILLTNGFSVFVKGHWSYQDFLFDYLSIIFFLVPWIGHMIWTRSFCPIPIDDIDVTSGSEEVDAQDHLRSPEANTVFGKLNEWLWG</sequence>
<accession>A0A427XZ60</accession>
<dbReference type="GO" id="GO:0016020">
    <property type="term" value="C:membrane"/>
    <property type="evidence" value="ECO:0007669"/>
    <property type="project" value="UniProtKB-SubCell"/>
</dbReference>
<dbReference type="PANTHER" id="PTHR43341:SF15">
    <property type="entry name" value="GENERAL AMINO ACID PERMEASE AGP2"/>
    <property type="match status" value="1"/>
</dbReference>
<dbReference type="PIRSF" id="PIRSF006060">
    <property type="entry name" value="AA_transporter"/>
    <property type="match status" value="1"/>
</dbReference>
<dbReference type="PROSITE" id="PS00218">
    <property type="entry name" value="AMINO_ACID_PERMEASE_1"/>
    <property type="match status" value="1"/>
</dbReference>
<feature type="region of interest" description="Disordered" evidence="7">
    <location>
        <begin position="1"/>
        <end position="23"/>
    </location>
</feature>
<dbReference type="Proteomes" id="UP000279259">
    <property type="component" value="Unassembled WGS sequence"/>
</dbReference>
<dbReference type="InterPro" id="IPR050524">
    <property type="entry name" value="APC_YAT"/>
</dbReference>
<evidence type="ECO:0000256" key="4">
    <source>
        <dbReference type="ARBA" id="ARBA00022970"/>
    </source>
</evidence>
<evidence type="ECO:0000256" key="3">
    <source>
        <dbReference type="ARBA" id="ARBA00022692"/>
    </source>
</evidence>
<keyword evidence="6 8" id="KW-0472">Membrane</keyword>
<proteinExistence type="predicted"/>
<feature type="transmembrane region" description="Helical" evidence="8">
    <location>
        <begin position="406"/>
        <end position="433"/>
    </location>
</feature>
<feature type="transmembrane region" description="Helical" evidence="8">
    <location>
        <begin position="283"/>
        <end position="301"/>
    </location>
</feature>
<gene>
    <name evidence="10" type="ORF">EHS25_005342</name>
</gene>
<keyword evidence="11" id="KW-1185">Reference proteome</keyword>
<keyword evidence="4" id="KW-0029">Amino-acid transport</keyword>
<evidence type="ECO:0000313" key="10">
    <source>
        <dbReference type="EMBL" id="RSH84097.1"/>
    </source>
</evidence>
<dbReference type="InterPro" id="IPR004840">
    <property type="entry name" value="Amino_acid_permease_CS"/>
</dbReference>
<feature type="transmembrane region" description="Helical" evidence="8">
    <location>
        <begin position="380"/>
        <end position="400"/>
    </location>
</feature>
<protein>
    <recommendedName>
        <fullName evidence="9">Amino acid permease/ SLC12A domain-containing protein</fullName>
    </recommendedName>
</protein>
<name>A0A427XZ60_9TREE</name>
<feature type="transmembrane region" description="Helical" evidence="8">
    <location>
        <begin position="74"/>
        <end position="100"/>
    </location>
</feature>
<evidence type="ECO:0000256" key="6">
    <source>
        <dbReference type="ARBA" id="ARBA00023136"/>
    </source>
</evidence>
<comment type="caution">
    <text evidence="10">The sequence shown here is derived from an EMBL/GenBank/DDBJ whole genome shotgun (WGS) entry which is preliminary data.</text>
</comment>
<comment type="subcellular location">
    <subcellularLocation>
        <location evidence="1">Membrane</location>
        <topology evidence="1">Multi-pass membrane protein</topology>
    </subcellularLocation>
</comment>